<dbReference type="Proteomes" id="UP000198901">
    <property type="component" value="Unassembled WGS sequence"/>
</dbReference>
<keyword evidence="4" id="KW-1185">Reference proteome</keyword>
<evidence type="ECO:0000256" key="1">
    <source>
        <dbReference type="SAM" id="SignalP"/>
    </source>
</evidence>
<feature type="domain" description="L,D-TPase catalytic" evidence="2">
    <location>
        <begin position="61"/>
        <end position="210"/>
    </location>
</feature>
<dbReference type="Pfam" id="PF03734">
    <property type="entry name" value="YkuD"/>
    <property type="match status" value="1"/>
</dbReference>
<dbReference type="PANTHER" id="PTHR38589">
    <property type="entry name" value="BLR0621 PROTEIN"/>
    <property type="match status" value="1"/>
</dbReference>
<gene>
    <name evidence="3" type="ORF">SAMN04488090_1483</name>
</gene>
<evidence type="ECO:0000313" key="3">
    <source>
        <dbReference type="EMBL" id="SDL70219.1"/>
    </source>
</evidence>
<keyword evidence="1" id="KW-0732">Signal</keyword>
<evidence type="ECO:0000259" key="2">
    <source>
        <dbReference type="Pfam" id="PF03734"/>
    </source>
</evidence>
<organism evidence="3 4">
    <name type="scientific">Siphonobacter aquaeclarae</name>
    <dbReference type="NCBI Taxonomy" id="563176"/>
    <lineage>
        <taxon>Bacteria</taxon>
        <taxon>Pseudomonadati</taxon>
        <taxon>Bacteroidota</taxon>
        <taxon>Cytophagia</taxon>
        <taxon>Cytophagales</taxon>
        <taxon>Cytophagaceae</taxon>
        <taxon>Siphonobacter</taxon>
    </lineage>
</organism>
<evidence type="ECO:0000313" key="4">
    <source>
        <dbReference type="Proteomes" id="UP000198901"/>
    </source>
</evidence>
<dbReference type="GO" id="GO:0016740">
    <property type="term" value="F:transferase activity"/>
    <property type="evidence" value="ECO:0007669"/>
    <property type="project" value="InterPro"/>
</dbReference>
<feature type="chain" id="PRO_5011444207" evidence="1">
    <location>
        <begin position="27"/>
        <end position="228"/>
    </location>
</feature>
<dbReference type="AlphaFoldDB" id="A0A1G9M7K7"/>
<sequence>MRVKRNSITKQLFLLLVLGCTCPAQAQEQLLVVKTRNTGTSEGVLTRFERIKGHWKQRGVSLPVAIGRTGLAPANGKREGDGKSPSGLLRLETAFGTEPKPAGMKWPYLQTDGSCYCVDDVQSEWYNRIVHADTVRKDWQSAEKMKIDAYRYGLVIGYNTEQPVPGKGSCIFLHIWDGPAIGTAGCTALSESNLLAILKWLDPAKKPVLIQVSQADYPAFRTRYSLPD</sequence>
<dbReference type="PANTHER" id="PTHR38589:SF1">
    <property type="entry name" value="BLR0621 PROTEIN"/>
    <property type="match status" value="1"/>
</dbReference>
<feature type="signal peptide" evidence="1">
    <location>
        <begin position="1"/>
        <end position="26"/>
    </location>
</feature>
<dbReference type="RefSeq" id="WP_176785485.1">
    <property type="nucleotide sequence ID" value="NZ_FNGS01000003.1"/>
</dbReference>
<proteinExistence type="predicted"/>
<reference evidence="3 4" key="1">
    <citation type="submission" date="2016-10" db="EMBL/GenBank/DDBJ databases">
        <authorList>
            <person name="de Groot N.N."/>
        </authorList>
    </citation>
    <scope>NUCLEOTIDE SEQUENCE [LARGE SCALE GENOMIC DNA]</scope>
    <source>
        <strain evidence="3 4">DSM 21668</strain>
    </source>
</reference>
<name>A0A1G9M7K7_9BACT</name>
<dbReference type="STRING" id="563176.SAMN04488090_1483"/>
<dbReference type="InterPro" id="IPR005490">
    <property type="entry name" value="LD_TPept_cat_dom"/>
</dbReference>
<accession>A0A1G9M7K7</accession>
<protein>
    <submittedName>
        <fullName evidence="3">L,D-peptidoglycan transpeptidase YkuD, ErfK/YbiS/YcfS/YnhG family</fullName>
    </submittedName>
</protein>
<dbReference type="EMBL" id="FNGS01000003">
    <property type="protein sequence ID" value="SDL70219.1"/>
    <property type="molecule type" value="Genomic_DNA"/>
</dbReference>